<keyword evidence="3" id="KW-1185">Reference proteome</keyword>
<comment type="caution">
    <text evidence="2">The sequence shown here is derived from an EMBL/GenBank/DDBJ whole genome shotgun (WGS) entry which is preliminary data.</text>
</comment>
<dbReference type="EMBL" id="JBBNAF010000010">
    <property type="protein sequence ID" value="KAK9107134.1"/>
    <property type="molecule type" value="Genomic_DNA"/>
</dbReference>
<dbReference type="GO" id="GO:0016799">
    <property type="term" value="F:hydrolase activity, hydrolyzing N-glycosyl compounds"/>
    <property type="evidence" value="ECO:0007669"/>
    <property type="project" value="InterPro"/>
</dbReference>
<dbReference type="Gene3D" id="3.90.245.10">
    <property type="entry name" value="Ribonucleoside hydrolase-like"/>
    <property type="match status" value="1"/>
</dbReference>
<dbReference type="Proteomes" id="UP001420932">
    <property type="component" value="Unassembled WGS sequence"/>
</dbReference>
<dbReference type="AlphaFoldDB" id="A0AAP0F927"/>
<proteinExistence type="predicted"/>
<sequence length="281" mass="30960">MDTISESSMVMSLVALGGIAIVHYNNTPSDQYSIIRSAKSRRIPFASDPIFKSPSDFIDSGDDFASSPCVFVTRNGDSNGGGGSSRYDFDQAASFPLRNAVDQAPLVSEEDGEVVDVFSAEDVERIRGFPKLGLPSLGADGDFMVGATMGTREEDKERLEHLVKVGANVVIVFVVGGHIDHGNSDKGNVFTVSSNKYAEFNMFLDPLAAKIVLDSKLNITHIPLAIQRQVSSFSRIIKQLQLRQKTVEAVFARRLLSRLYPLKQKHQRYQHMDTFLGEKIN</sequence>
<reference evidence="2 3" key="1">
    <citation type="submission" date="2024-01" db="EMBL/GenBank/DDBJ databases">
        <title>Genome assemblies of Stephania.</title>
        <authorList>
            <person name="Yang L."/>
        </authorList>
    </citation>
    <scope>NUCLEOTIDE SEQUENCE [LARGE SCALE GENOMIC DNA]</scope>
    <source>
        <strain evidence="2">YNDBR</strain>
        <tissue evidence="2">Leaf</tissue>
    </source>
</reference>
<dbReference type="PANTHER" id="PTHR46692:SF1">
    <property type="entry name" value="NUCLEOSIDE HYDROLASE 3-RELATED"/>
    <property type="match status" value="1"/>
</dbReference>
<name>A0AAP0F927_9MAGN</name>
<dbReference type="InterPro" id="IPR013785">
    <property type="entry name" value="Aldolase_TIM"/>
</dbReference>
<evidence type="ECO:0000259" key="1">
    <source>
        <dbReference type="Pfam" id="PF00478"/>
    </source>
</evidence>
<dbReference type="SUPFAM" id="SSF51412">
    <property type="entry name" value="Inosine monophosphate dehydrogenase (IMPDH)"/>
    <property type="match status" value="1"/>
</dbReference>
<dbReference type="Gene3D" id="3.20.20.70">
    <property type="entry name" value="Aldolase class I"/>
    <property type="match status" value="1"/>
</dbReference>
<protein>
    <recommendedName>
        <fullName evidence="1">IMP dehydrogenase/GMP reductase domain-containing protein</fullName>
    </recommendedName>
</protein>
<gene>
    <name evidence="2" type="ORF">Syun_023145</name>
</gene>
<dbReference type="InterPro" id="IPR001093">
    <property type="entry name" value="IMP_DH_GMPRt"/>
</dbReference>
<evidence type="ECO:0000313" key="2">
    <source>
        <dbReference type="EMBL" id="KAK9107134.1"/>
    </source>
</evidence>
<dbReference type="SUPFAM" id="SSF53590">
    <property type="entry name" value="Nucleoside hydrolase"/>
    <property type="match status" value="1"/>
</dbReference>
<organism evidence="2 3">
    <name type="scientific">Stephania yunnanensis</name>
    <dbReference type="NCBI Taxonomy" id="152371"/>
    <lineage>
        <taxon>Eukaryota</taxon>
        <taxon>Viridiplantae</taxon>
        <taxon>Streptophyta</taxon>
        <taxon>Embryophyta</taxon>
        <taxon>Tracheophyta</taxon>
        <taxon>Spermatophyta</taxon>
        <taxon>Magnoliopsida</taxon>
        <taxon>Ranunculales</taxon>
        <taxon>Menispermaceae</taxon>
        <taxon>Menispermoideae</taxon>
        <taxon>Cissampelideae</taxon>
        <taxon>Stephania</taxon>
    </lineage>
</organism>
<evidence type="ECO:0000313" key="3">
    <source>
        <dbReference type="Proteomes" id="UP001420932"/>
    </source>
</evidence>
<dbReference type="PANTHER" id="PTHR46692">
    <property type="entry name" value="INOSINE-URIDINE PREFERRING NUCLEOSIDE HYDROLASE FAMILY PROTEIN"/>
    <property type="match status" value="1"/>
</dbReference>
<dbReference type="Pfam" id="PF00478">
    <property type="entry name" value="IMPDH"/>
    <property type="match status" value="1"/>
</dbReference>
<dbReference type="InterPro" id="IPR036452">
    <property type="entry name" value="Ribo_hydro-like"/>
</dbReference>
<accession>A0AAP0F927</accession>
<feature type="domain" description="IMP dehydrogenase/GMP reductase" evidence="1">
    <location>
        <begin position="1"/>
        <end position="178"/>
    </location>
</feature>